<accession>A0A854QBY0</accession>
<dbReference type="Proteomes" id="UP000199727">
    <property type="component" value="Unassembled WGS sequence"/>
</dbReference>
<feature type="compositionally biased region" description="Basic and acidic residues" evidence="1">
    <location>
        <begin position="54"/>
        <end position="66"/>
    </location>
</feature>
<feature type="region of interest" description="Disordered" evidence="1">
    <location>
        <begin position="26"/>
        <end position="93"/>
    </location>
</feature>
<evidence type="ECO:0000313" key="2">
    <source>
        <dbReference type="EMBL" id="OXG21301.1"/>
    </source>
</evidence>
<comment type="caution">
    <text evidence="2">The sequence shown here is derived from an EMBL/GenBank/DDBJ whole genome shotgun (WGS) entry which is preliminary data.</text>
</comment>
<gene>
    <name evidence="2" type="ORF">C361_03516</name>
</gene>
<proteinExistence type="predicted"/>
<name>A0A854QBY0_CRYNE</name>
<reference evidence="2 3" key="1">
    <citation type="submission" date="2017-06" db="EMBL/GenBank/DDBJ databases">
        <title>Global population genomics of the pathogenic fungus Cryptococcus neoformans var. grubii.</title>
        <authorList>
            <person name="Cuomo C."/>
            <person name="Litvintseva A."/>
            <person name="Chen Y."/>
            <person name="Young S."/>
            <person name="Zeng Q."/>
            <person name="Chapman S."/>
            <person name="Gujja S."/>
            <person name="Saif S."/>
            <person name="Birren B."/>
        </authorList>
    </citation>
    <scope>NUCLEOTIDE SEQUENCE [LARGE SCALE GENOMIC DNA]</scope>
    <source>
        <strain evidence="2 3">Tu259-1</strain>
    </source>
</reference>
<feature type="compositionally biased region" description="Polar residues" evidence="1">
    <location>
        <begin position="29"/>
        <end position="53"/>
    </location>
</feature>
<evidence type="ECO:0000313" key="3">
    <source>
        <dbReference type="Proteomes" id="UP000199727"/>
    </source>
</evidence>
<sequence>MSGGTKSNDGARKDRDVEVYEDDTFVDHASTSMPNPPVSQTLINNRPSTVQRQISKEPLEDKDDSRCCPFPQNMTQEGMTVDPRKNYGMLNPV</sequence>
<organism evidence="2 3">
    <name type="scientific">Cryptococcus neoformans Tu259-1</name>
    <dbReference type="NCBI Taxonomy" id="1230072"/>
    <lineage>
        <taxon>Eukaryota</taxon>
        <taxon>Fungi</taxon>
        <taxon>Dikarya</taxon>
        <taxon>Basidiomycota</taxon>
        <taxon>Agaricomycotina</taxon>
        <taxon>Tremellomycetes</taxon>
        <taxon>Tremellales</taxon>
        <taxon>Cryptococcaceae</taxon>
        <taxon>Cryptococcus</taxon>
        <taxon>Cryptococcus neoformans species complex</taxon>
    </lineage>
</organism>
<dbReference type="EMBL" id="AMKT01000043">
    <property type="protein sequence ID" value="OXG21301.1"/>
    <property type="molecule type" value="Genomic_DNA"/>
</dbReference>
<evidence type="ECO:0000256" key="1">
    <source>
        <dbReference type="SAM" id="MobiDB-lite"/>
    </source>
</evidence>
<protein>
    <submittedName>
        <fullName evidence="2">Uncharacterized protein</fullName>
    </submittedName>
</protein>
<dbReference type="AlphaFoldDB" id="A0A854QBY0"/>